<evidence type="ECO:0000259" key="8">
    <source>
        <dbReference type="Pfam" id="PF09251"/>
    </source>
</evidence>
<dbReference type="GO" id="GO:0098015">
    <property type="term" value="C:virus tail"/>
    <property type="evidence" value="ECO:0007669"/>
    <property type="project" value="UniProtKB-KW"/>
</dbReference>
<reference evidence="9" key="1">
    <citation type="submission" date="2024-03" db="EMBL/GenBank/DDBJ databases">
        <title>Study on the Mechanism of Salmonella Phage vB_SalP_SE29 Recognizing the Surface Receptor of Host Bacteria.</title>
        <authorList>
            <person name="Zhang L."/>
            <person name="Liang S."/>
            <person name="Liang R."/>
        </authorList>
    </citation>
    <scope>NUCLEOTIDE SEQUENCE</scope>
</reference>
<keyword evidence="5" id="KW-1160">Virus entry into host cell</keyword>
<dbReference type="Pfam" id="PF09251">
    <property type="entry name" value="PhageP22-tail"/>
    <property type="match status" value="1"/>
</dbReference>
<accession>A0AAX4LZ80</accession>
<organism evidence="9 10">
    <name type="scientific">Salmonella phage vB_SalP_SE29</name>
    <dbReference type="NCBI Taxonomy" id="3134913"/>
    <lineage>
        <taxon>Viruses</taxon>
        <taxon>Duplodnaviria</taxon>
        <taxon>Heunggongvirae</taxon>
        <taxon>Uroviricota</taxon>
        <taxon>Caudoviricetes</taxon>
        <taxon>Autographivirales</taxon>
        <taxon>Autosignataviridae</taxon>
        <taxon>Molineuxvirinae</taxon>
        <taxon>Zindervirus</taxon>
    </lineage>
</organism>
<dbReference type="EMBL" id="PP526725">
    <property type="protein sequence ID" value="WXX03206.1"/>
    <property type="molecule type" value="Genomic_DNA"/>
</dbReference>
<evidence type="ECO:0000256" key="6">
    <source>
        <dbReference type="ARBA" id="ARBA00035731"/>
    </source>
</evidence>
<dbReference type="InterPro" id="IPR012332">
    <property type="entry name" value="Autotransporter_pectin_lyase_C"/>
</dbReference>
<evidence type="ECO:0000256" key="5">
    <source>
        <dbReference type="ARBA" id="ARBA00023296"/>
    </source>
</evidence>
<dbReference type="InterPro" id="IPR011050">
    <property type="entry name" value="Pectin_lyase_fold/virulence"/>
</dbReference>
<evidence type="ECO:0000256" key="4">
    <source>
        <dbReference type="ARBA" id="ARBA00022844"/>
    </source>
</evidence>
<dbReference type="GO" id="GO:0098996">
    <property type="term" value="P:symbiont entry into host cell via disruption of host cell glycocalyx"/>
    <property type="evidence" value="ECO:0007669"/>
    <property type="project" value="UniProtKB-KW"/>
</dbReference>
<sequence length="555" mass="59516">MSLTKPRGFRKASYLSQLGTLQHLANTGDDVLVIDVDYEFSNGETVDFKGKVVRIECDARFIGDGALIFINMGKGSVVDKPFMESKSTPWVIFPWTEDGKWIIDAQAVADTLKQSKTEGYQPGVNDWVKFPGLEALLPQEVKDQHVVSTLDIRECIGVEVRRPGGLMAAYLFRNCHHCKVIDADSIIGGKEGIITFENLGGEWGVGNYAIGGRVHYGSGSGVQFLRNNGGGSHNGGVIGVTSWRAGESGFKTWQGSVGAGTSRNYNLQFRDSVALSPVWDGFDLGSDPGMAPEEDRPGDRPGDYPVSQYPMHQLPNNHMVDNILVMNSLGVGLGMDGRGGYVSNVTVQDCAGAGILAHTFNRVFSNITVIDCNYLNFDSDQIIIIGDCIVNGLRAAGIKPQPSKGMVISAPNSTLSGVVGNVPPDRILAGNIIDPVLGHSLVNSFNGDTAELSFRIHKLTKSLNSGAVRSTLNGSPGSGSAWTEVTAISGSAPNAVSLKINRGDFKTTEIPVSHTVLPDEAVRDNGSIAMYFDNDALWALVKKPNGTLTRMRLAQ</sequence>
<keyword evidence="2" id="KW-1235">Degradation of host cell envelope components during virus entry</keyword>
<evidence type="ECO:0000256" key="2">
    <source>
        <dbReference type="ARBA" id="ARBA00022717"/>
    </source>
</evidence>
<comment type="subcellular location">
    <subcellularLocation>
        <location evidence="1">Virion</location>
    </subcellularLocation>
</comment>
<evidence type="ECO:0000256" key="7">
    <source>
        <dbReference type="SAM" id="MobiDB-lite"/>
    </source>
</evidence>
<gene>
    <name evidence="9" type="ORF">IODZLFCR_CDS0062</name>
</gene>
<dbReference type="Gene3D" id="2.160.20.20">
    <property type="match status" value="1"/>
</dbReference>
<feature type="compositionally biased region" description="Basic and acidic residues" evidence="7">
    <location>
        <begin position="293"/>
        <end position="302"/>
    </location>
</feature>
<keyword evidence="6" id="KW-1238">Degradation of host capsule during virus entry</keyword>
<proteinExistence type="predicted"/>
<dbReference type="GO" id="GO:0098994">
    <property type="term" value="P:symbiont entry into host cell via disruption of host cell envelope"/>
    <property type="evidence" value="ECO:0007669"/>
    <property type="project" value="UniProtKB-KW"/>
</dbReference>
<dbReference type="Proteomes" id="UP001434079">
    <property type="component" value="Segment"/>
</dbReference>
<keyword evidence="3" id="KW-1227">Viral tail protein</keyword>
<feature type="domain" description="P22 tailspike C-terminal" evidence="8">
    <location>
        <begin position="3"/>
        <end position="554"/>
    </location>
</feature>
<evidence type="ECO:0000256" key="1">
    <source>
        <dbReference type="ARBA" id="ARBA00004328"/>
    </source>
</evidence>
<evidence type="ECO:0000313" key="10">
    <source>
        <dbReference type="Proteomes" id="UP001434079"/>
    </source>
</evidence>
<keyword evidence="4" id="KW-0946">Virion</keyword>
<dbReference type="InterPro" id="IPR015331">
    <property type="entry name" value="P22_tailspike_C"/>
</dbReference>
<evidence type="ECO:0000256" key="3">
    <source>
        <dbReference type="ARBA" id="ARBA00022732"/>
    </source>
</evidence>
<feature type="region of interest" description="Disordered" evidence="7">
    <location>
        <begin position="286"/>
        <end position="305"/>
    </location>
</feature>
<name>A0AAX4LZ80_9CAUD</name>
<protein>
    <submittedName>
        <fullName evidence="9">Tail spike protein</fullName>
    </submittedName>
</protein>
<evidence type="ECO:0000313" key="9">
    <source>
        <dbReference type="EMBL" id="WXX03206.1"/>
    </source>
</evidence>
<dbReference type="SUPFAM" id="SSF51126">
    <property type="entry name" value="Pectin lyase-like"/>
    <property type="match status" value="1"/>
</dbReference>